<name>A0A6N7W796_9ACTO</name>
<organism evidence="9 10">
    <name type="scientific">Scrofimicrobium canadense</name>
    <dbReference type="NCBI Taxonomy" id="2652290"/>
    <lineage>
        <taxon>Bacteria</taxon>
        <taxon>Bacillati</taxon>
        <taxon>Actinomycetota</taxon>
        <taxon>Actinomycetes</taxon>
        <taxon>Actinomycetales</taxon>
        <taxon>Actinomycetaceae</taxon>
        <taxon>Scrofimicrobium</taxon>
    </lineage>
</organism>
<reference evidence="9 10" key="1">
    <citation type="submission" date="2019-08" db="EMBL/GenBank/DDBJ databases">
        <title>In-depth cultivation of the pig gut microbiome towards novel bacterial diversity and tailored functional studies.</title>
        <authorList>
            <person name="Wylensek D."/>
            <person name="Hitch T.C.A."/>
            <person name="Clavel T."/>
        </authorList>
    </citation>
    <scope>NUCLEOTIDE SEQUENCE [LARGE SCALE GENOMIC DNA]</scope>
    <source>
        <strain evidence="9 10">WB03_NA08</strain>
    </source>
</reference>
<dbReference type="InterPro" id="IPR028427">
    <property type="entry name" value="Met_Sox_Rdtase_MsrB"/>
</dbReference>
<dbReference type="EMBL" id="VULO01000006">
    <property type="protein sequence ID" value="MSS84373.1"/>
    <property type="molecule type" value="Genomic_DNA"/>
</dbReference>
<dbReference type="InterPro" id="IPR011057">
    <property type="entry name" value="Mss4-like_sf"/>
</dbReference>
<dbReference type="PANTHER" id="PTHR10173:SF52">
    <property type="entry name" value="METHIONINE-R-SULFOXIDE REDUCTASE B1"/>
    <property type="match status" value="1"/>
</dbReference>
<dbReference type="AlphaFoldDB" id="A0A6N7W796"/>
<accession>A0A6N7W796</accession>
<comment type="similarity">
    <text evidence="2">Belongs to the MsrB Met sulfoxide reductase family.</text>
</comment>
<dbReference type="PANTHER" id="PTHR10173">
    <property type="entry name" value="METHIONINE SULFOXIDE REDUCTASE"/>
    <property type="match status" value="1"/>
</dbReference>
<feature type="domain" description="MsrB" evidence="8">
    <location>
        <begin position="4"/>
        <end position="126"/>
    </location>
</feature>
<evidence type="ECO:0000256" key="4">
    <source>
        <dbReference type="ARBA" id="ARBA00022723"/>
    </source>
</evidence>
<evidence type="ECO:0000256" key="5">
    <source>
        <dbReference type="ARBA" id="ARBA00022833"/>
    </source>
</evidence>
<evidence type="ECO:0000256" key="3">
    <source>
        <dbReference type="ARBA" id="ARBA00012499"/>
    </source>
</evidence>
<keyword evidence="5" id="KW-0862">Zinc</keyword>
<evidence type="ECO:0000256" key="7">
    <source>
        <dbReference type="ARBA" id="ARBA00048488"/>
    </source>
</evidence>
<dbReference type="GO" id="GO:0005737">
    <property type="term" value="C:cytoplasm"/>
    <property type="evidence" value="ECO:0007669"/>
    <property type="project" value="TreeGrafter"/>
</dbReference>
<protein>
    <recommendedName>
        <fullName evidence="3">peptide-methionine (R)-S-oxide reductase</fullName>
        <ecNumber evidence="3">1.8.4.12</ecNumber>
    </recommendedName>
</protein>
<evidence type="ECO:0000256" key="1">
    <source>
        <dbReference type="ARBA" id="ARBA00001947"/>
    </source>
</evidence>
<dbReference type="RefSeq" id="WP_154544662.1">
    <property type="nucleotide sequence ID" value="NZ_VULO01000006.1"/>
</dbReference>
<proteinExistence type="inferred from homology"/>
<dbReference type="Pfam" id="PF01641">
    <property type="entry name" value="SelR"/>
    <property type="match status" value="1"/>
</dbReference>
<dbReference type="Proteomes" id="UP000470875">
    <property type="component" value="Unassembled WGS sequence"/>
</dbReference>
<comment type="cofactor">
    <cofactor evidence="1">
        <name>Zn(2+)</name>
        <dbReference type="ChEBI" id="CHEBI:29105"/>
    </cofactor>
</comment>
<dbReference type="PROSITE" id="PS51790">
    <property type="entry name" value="MSRB"/>
    <property type="match status" value="1"/>
</dbReference>
<dbReference type="GO" id="GO:0046872">
    <property type="term" value="F:metal ion binding"/>
    <property type="evidence" value="ECO:0007669"/>
    <property type="project" value="UniProtKB-KW"/>
</dbReference>
<evidence type="ECO:0000256" key="2">
    <source>
        <dbReference type="ARBA" id="ARBA00007174"/>
    </source>
</evidence>
<dbReference type="Gene3D" id="2.170.150.20">
    <property type="entry name" value="Peptide methionine sulfoxide reductase"/>
    <property type="match status" value="1"/>
</dbReference>
<dbReference type="NCBIfam" id="TIGR00357">
    <property type="entry name" value="peptide-methionine (R)-S-oxide reductase MsrB"/>
    <property type="match status" value="1"/>
</dbReference>
<evidence type="ECO:0000313" key="10">
    <source>
        <dbReference type="Proteomes" id="UP000470875"/>
    </source>
</evidence>
<dbReference type="EC" id="1.8.4.12" evidence="3"/>
<evidence type="ECO:0000259" key="8">
    <source>
        <dbReference type="PROSITE" id="PS51790"/>
    </source>
</evidence>
<dbReference type="GO" id="GO:0006979">
    <property type="term" value="P:response to oxidative stress"/>
    <property type="evidence" value="ECO:0007669"/>
    <property type="project" value="InterPro"/>
</dbReference>
<sequence>MTDESTWRKLLTPMQYHVLREAGTERPWTGELLEENRSGTYSCAACGQELFESDTKFDAGCGWPSFFQAKPDAVQYLSDTSLGYERTEVRCAKCGSHLGHIFPDAPQTPTGNRYCMNSVALTFTPDE</sequence>
<evidence type="ECO:0000313" key="9">
    <source>
        <dbReference type="EMBL" id="MSS84373.1"/>
    </source>
</evidence>
<dbReference type="InterPro" id="IPR002579">
    <property type="entry name" value="Met_Sox_Rdtase_MsrB_dom"/>
</dbReference>
<keyword evidence="10" id="KW-1185">Reference proteome</keyword>
<dbReference type="FunFam" id="2.170.150.20:FF:000001">
    <property type="entry name" value="Peptide methionine sulfoxide reductase MsrB"/>
    <property type="match status" value="1"/>
</dbReference>
<gene>
    <name evidence="9" type="primary">msrB</name>
    <name evidence="9" type="ORF">FYJ24_06260</name>
</gene>
<dbReference type="GO" id="GO:0030091">
    <property type="term" value="P:protein repair"/>
    <property type="evidence" value="ECO:0007669"/>
    <property type="project" value="InterPro"/>
</dbReference>
<comment type="catalytic activity">
    <reaction evidence="7">
        <text>L-methionyl-[protein] + [thioredoxin]-disulfide + H2O = L-methionyl-(R)-S-oxide-[protein] + [thioredoxin]-dithiol</text>
        <dbReference type="Rhea" id="RHEA:24164"/>
        <dbReference type="Rhea" id="RHEA-COMP:10698"/>
        <dbReference type="Rhea" id="RHEA-COMP:10700"/>
        <dbReference type="Rhea" id="RHEA-COMP:12313"/>
        <dbReference type="Rhea" id="RHEA-COMP:12314"/>
        <dbReference type="ChEBI" id="CHEBI:15377"/>
        <dbReference type="ChEBI" id="CHEBI:16044"/>
        <dbReference type="ChEBI" id="CHEBI:29950"/>
        <dbReference type="ChEBI" id="CHEBI:45764"/>
        <dbReference type="ChEBI" id="CHEBI:50058"/>
        <dbReference type="EC" id="1.8.4.12"/>
    </reaction>
</comment>
<keyword evidence="4" id="KW-0479">Metal-binding</keyword>
<comment type="caution">
    <text evidence="9">The sequence shown here is derived from an EMBL/GenBank/DDBJ whole genome shotgun (WGS) entry which is preliminary data.</text>
</comment>
<keyword evidence="6 9" id="KW-0560">Oxidoreductase</keyword>
<dbReference type="GO" id="GO:0033743">
    <property type="term" value="F:peptide-methionine (R)-S-oxide reductase activity"/>
    <property type="evidence" value="ECO:0007669"/>
    <property type="project" value="UniProtKB-EC"/>
</dbReference>
<evidence type="ECO:0000256" key="6">
    <source>
        <dbReference type="ARBA" id="ARBA00023002"/>
    </source>
</evidence>
<dbReference type="SUPFAM" id="SSF51316">
    <property type="entry name" value="Mss4-like"/>
    <property type="match status" value="1"/>
</dbReference>